<dbReference type="Proteomes" id="UP000076871">
    <property type="component" value="Unassembled WGS sequence"/>
</dbReference>
<feature type="region of interest" description="Disordered" evidence="1">
    <location>
        <begin position="437"/>
        <end position="538"/>
    </location>
</feature>
<feature type="compositionally biased region" description="Polar residues" evidence="1">
    <location>
        <begin position="499"/>
        <end position="510"/>
    </location>
</feature>
<evidence type="ECO:0000313" key="2">
    <source>
        <dbReference type="EMBL" id="KZT04554.1"/>
    </source>
</evidence>
<feature type="region of interest" description="Disordered" evidence="1">
    <location>
        <begin position="386"/>
        <end position="406"/>
    </location>
</feature>
<dbReference type="InParanoid" id="A0A165DCE4"/>
<dbReference type="STRING" id="1314785.A0A165DCE4"/>
<dbReference type="AlphaFoldDB" id="A0A165DCE4"/>
<dbReference type="GeneID" id="63829890"/>
<evidence type="ECO:0000313" key="3">
    <source>
        <dbReference type="Proteomes" id="UP000076871"/>
    </source>
</evidence>
<protein>
    <submittedName>
        <fullName evidence="2">Uncharacterized protein</fullName>
    </submittedName>
</protein>
<gene>
    <name evidence="2" type="ORF">LAESUDRAFT_761110</name>
</gene>
<accession>A0A165DCE4</accession>
<dbReference type="RefSeq" id="XP_040762294.1">
    <property type="nucleotide sequence ID" value="XM_040912862.1"/>
</dbReference>
<feature type="compositionally biased region" description="Polar residues" evidence="1">
    <location>
        <begin position="518"/>
        <end position="538"/>
    </location>
</feature>
<feature type="region of interest" description="Disordered" evidence="1">
    <location>
        <begin position="244"/>
        <end position="271"/>
    </location>
</feature>
<proteinExistence type="predicted"/>
<dbReference type="EMBL" id="KV427636">
    <property type="protein sequence ID" value="KZT04554.1"/>
    <property type="molecule type" value="Genomic_DNA"/>
</dbReference>
<sequence length="538" mass="58921">MPFPIKRQICWATYFLSDPERYCSFYPLVPTIRSVNKLSGRLSSLISSDSSSVVLYSTLTILESLLYSGSEADGVHRYKGKKEYAQLIRALTEKYIRFIETIRASPELISRPSRNEQSSTVPQVPDPQLGPAQMSCPSAPPGATDMKQEDYLPRLLNRIVRISGCLSFYAMEGYTDEESEDADHPRLERQEIISSTLTFLQSVCAQIPKLSVSTQEDVWRMYYGTMRQMVHLQMRNWTLTSSKRRMSTVEDPSTDDAKPTHELPPPIDGFTRPDKSVTFGSMAEDLVSSLEKAAAHLKDARGADTVIIILRGIAFLSKAPRVFAPRDKLMKGLLRPKATAYDIVGALTDKLAAAASSPESVTGSHWKDRDVLQAATEALNALTELLKENSTPASGGETAGSAGRGAHDMTAANSVKHFDRRFPNFIARFRNIPRMSNSKSDTVVASRAKSDTTGTAANSPRDETPTARNQPVLPDPLSAPSPSSSSELRPAIPHHDTSRTAVETPQSDSVTPKVAFAPTSTPDVSNGLTQNTVLRGSI</sequence>
<feature type="region of interest" description="Disordered" evidence="1">
    <location>
        <begin position="109"/>
        <end position="146"/>
    </location>
</feature>
<name>A0A165DCE4_9APHY</name>
<reference evidence="2 3" key="1">
    <citation type="journal article" date="2016" name="Mol. Biol. Evol.">
        <title>Comparative Genomics of Early-Diverging Mushroom-Forming Fungi Provides Insights into the Origins of Lignocellulose Decay Capabilities.</title>
        <authorList>
            <person name="Nagy L.G."/>
            <person name="Riley R."/>
            <person name="Tritt A."/>
            <person name="Adam C."/>
            <person name="Daum C."/>
            <person name="Floudas D."/>
            <person name="Sun H."/>
            <person name="Yadav J.S."/>
            <person name="Pangilinan J."/>
            <person name="Larsson K.H."/>
            <person name="Matsuura K."/>
            <person name="Barry K."/>
            <person name="Labutti K."/>
            <person name="Kuo R."/>
            <person name="Ohm R.A."/>
            <person name="Bhattacharya S.S."/>
            <person name="Shirouzu T."/>
            <person name="Yoshinaga Y."/>
            <person name="Martin F.M."/>
            <person name="Grigoriev I.V."/>
            <person name="Hibbett D.S."/>
        </authorList>
    </citation>
    <scope>NUCLEOTIDE SEQUENCE [LARGE SCALE GENOMIC DNA]</scope>
    <source>
        <strain evidence="2 3">93-53</strain>
    </source>
</reference>
<organism evidence="2 3">
    <name type="scientific">Laetiporus sulphureus 93-53</name>
    <dbReference type="NCBI Taxonomy" id="1314785"/>
    <lineage>
        <taxon>Eukaryota</taxon>
        <taxon>Fungi</taxon>
        <taxon>Dikarya</taxon>
        <taxon>Basidiomycota</taxon>
        <taxon>Agaricomycotina</taxon>
        <taxon>Agaricomycetes</taxon>
        <taxon>Polyporales</taxon>
        <taxon>Laetiporus</taxon>
    </lineage>
</organism>
<feature type="compositionally biased region" description="Low complexity" evidence="1">
    <location>
        <begin position="480"/>
        <end position="490"/>
    </location>
</feature>
<evidence type="ECO:0000256" key="1">
    <source>
        <dbReference type="SAM" id="MobiDB-lite"/>
    </source>
</evidence>
<keyword evidence="3" id="KW-1185">Reference proteome</keyword>